<evidence type="ECO:0000313" key="2">
    <source>
        <dbReference type="EMBL" id="CAI9293382.1"/>
    </source>
</evidence>
<accession>A0AA36EF80</accession>
<protein>
    <submittedName>
        <fullName evidence="2">Uncharacterized protein</fullName>
    </submittedName>
</protein>
<sequence length="100" mass="11222">MEIENERVAKRINKLEDDLEKLKRGVFNVFEAARCQLRGVIEDVEKEPLEESLGKVVGKPMKKHGTPVKKDATPLKEEIESSKKENGTGNMVDKEEGNGT</sequence>
<organism evidence="2 3">
    <name type="scientific">Lactuca saligna</name>
    <name type="common">Willowleaf lettuce</name>
    <dbReference type="NCBI Taxonomy" id="75948"/>
    <lineage>
        <taxon>Eukaryota</taxon>
        <taxon>Viridiplantae</taxon>
        <taxon>Streptophyta</taxon>
        <taxon>Embryophyta</taxon>
        <taxon>Tracheophyta</taxon>
        <taxon>Spermatophyta</taxon>
        <taxon>Magnoliopsida</taxon>
        <taxon>eudicotyledons</taxon>
        <taxon>Gunneridae</taxon>
        <taxon>Pentapetalae</taxon>
        <taxon>asterids</taxon>
        <taxon>campanulids</taxon>
        <taxon>Asterales</taxon>
        <taxon>Asteraceae</taxon>
        <taxon>Cichorioideae</taxon>
        <taxon>Cichorieae</taxon>
        <taxon>Lactucinae</taxon>
        <taxon>Lactuca</taxon>
    </lineage>
</organism>
<feature type="compositionally biased region" description="Basic and acidic residues" evidence="1">
    <location>
        <begin position="68"/>
        <end position="100"/>
    </location>
</feature>
<evidence type="ECO:0000256" key="1">
    <source>
        <dbReference type="SAM" id="MobiDB-lite"/>
    </source>
</evidence>
<dbReference type="AlphaFoldDB" id="A0AA36EF80"/>
<proteinExistence type="predicted"/>
<evidence type="ECO:0000313" key="3">
    <source>
        <dbReference type="Proteomes" id="UP001177003"/>
    </source>
</evidence>
<keyword evidence="3" id="KW-1185">Reference proteome</keyword>
<reference evidence="2" key="1">
    <citation type="submission" date="2023-04" db="EMBL/GenBank/DDBJ databases">
        <authorList>
            <person name="Vijverberg K."/>
            <person name="Xiong W."/>
            <person name="Schranz E."/>
        </authorList>
    </citation>
    <scope>NUCLEOTIDE SEQUENCE</scope>
</reference>
<name>A0AA36EF80_LACSI</name>
<feature type="region of interest" description="Disordered" evidence="1">
    <location>
        <begin position="55"/>
        <end position="100"/>
    </location>
</feature>
<gene>
    <name evidence="2" type="ORF">LSALG_LOCUS32406</name>
</gene>
<dbReference type="EMBL" id="OX465083">
    <property type="protein sequence ID" value="CAI9293382.1"/>
    <property type="molecule type" value="Genomic_DNA"/>
</dbReference>
<dbReference type="Proteomes" id="UP001177003">
    <property type="component" value="Chromosome 7"/>
</dbReference>